<evidence type="ECO:0000256" key="1">
    <source>
        <dbReference type="ARBA" id="ARBA00010211"/>
    </source>
</evidence>
<dbReference type="InterPro" id="IPR036663">
    <property type="entry name" value="Fumarylacetoacetase_C_sf"/>
</dbReference>
<dbReference type="GO" id="GO:0008684">
    <property type="term" value="F:2-oxopent-4-enoate hydratase activity"/>
    <property type="evidence" value="ECO:0007669"/>
    <property type="project" value="TreeGrafter"/>
</dbReference>
<dbReference type="SUPFAM" id="SSF56529">
    <property type="entry name" value="FAH"/>
    <property type="match status" value="1"/>
</dbReference>
<evidence type="ECO:0000256" key="2">
    <source>
        <dbReference type="ARBA" id="ARBA00023239"/>
    </source>
</evidence>
<dbReference type="PANTHER" id="PTHR30143">
    <property type="entry name" value="ACID HYDRATASE"/>
    <property type="match status" value="1"/>
</dbReference>
<comment type="similarity">
    <text evidence="1">Belongs to the FAH family.</text>
</comment>
<dbReference type="EMBL" id="HBHK01017527">
    <property type="protein sequence ID" value="CAD9691730.1"/>
    <property type="molecule type" value="Transcribed_RNA"/>
</dbReference>
<organism evidence="4">
    <name type="scientific">Mucochytrium quahogii</name>
    <dbReference type="NCBI Taxonomy" id="96639"/>
    <lineage>
        <taxon>Eukaryota</taxon>
        <taxon>Sar</taxon>
        <taxon>Stramenopiles</taxon>
        <taxon>Bigyra</taxon>
        <taxon>Labyrinthulomycetes</taxon>
        <taxon>Thraustochytrida</taxon>
        <taxon>Thraustochytriidae</taxon>
        <taxon>Mucochytrium</taxon>
    </lineage>
</organism>
<feature type="domain" description="Fumarylacetoacetase-like C-terminal" evidence="3">
    <location>
        <begin position="168"/>
        <end position="305"/>
    </location>
</feature>
<dbReference type="Gene3D" id="3.90.850.10">
    <property type="entry name" value="Fumarylacetoacetase-like, C-terminal domain"/>
    <property type="match status" value="1"/>
</dbReference>
<dbReference type="GO" id="GO:0005737">
    <property type="term" value="C:cytoplasm"/>
    <property type="evidence" value="ECO:0007669"/>
    <property type="project" value="TreeGrafter"/>
</dbReference>
<keyword evidence="2" id="KW-0456">Lyase</keyword>
<dbReference type="InterPro" id="IPR011234">
    <property type="entry name" value="Fumarylacetoacetase-like_C"/>
</dbReference>
<reference evidence="4" key="1">
    <citation type="submission" date="2021-01" db="EMBL/GenBank/DDBJ databases">
        <authorList>
            <person name="Corre E."/>
            <person name="Pelletier E."/>
            <person name="Niang G."/>
            <person name="Scheremetjew M."/>
            <person name="Finn R."/>
            <person name="Kale V."/>
            <person name="Holt S."/>
            <person name="Cochrane G."/>
            <person name="Meng A."/>
            <person name="Brown T."/>
            <person name="Cohen L."/>
        </authorList>
    </citation>
    <scope>NUCLEOTIDE SEQUENCE</scope>
    <source>
        <strain evidence="4">NY070348D</strain>
    </source>
</reference>
<evidence type="ECO:0000259" key="3">
    <source>
        <dbReference type="Pfam" id="PF01557"/>
    </source>
</evidence>
<protein>
    <recommendedName>
        <fullName evidence="3">Fumarylacetoacetase-like C-terminal domain-containing protein</fullName>
    </recommendedName>
</protein>
<proteinExistence type="inferred from homology"/>
<sequence>MLSICRGLNRGFGGWYRVANARYFSIERRSSYRDHAGENESFVLSTCLRNFSRGINPNNGVDAGVIIGGCRKAKVPRPFTIDRDVQDLLTVEQGYQLQQLVDNAVECNDKDWKPCGYKIGATNAAAQERMGLSSPFVAKLFSASTLVPMSKDVTETASLSTPVYLRGVEAEWAFIIGADLPSLSGDAVYSTEDVKNAVAAVVPSIEVLGTRFSHPVGTALAIADGGGNGFVVLPTKEQWRTPSDWECTSADEIKVSTYLDGKLKAEGSGANVLGHPLNALEWLVNHASRESLKAGDVVISGACNGIVPLSSDSPPSNIKIVFEGWTDLSLDLQHDTFVPFEVYLRRWANAPGNHHSEKNK</sequence>
<dbReference type="AlphaFoldDB" id="A0A7S2S7B8"/>
<dbReference type="Pfam" id="PF01557">
    <property type="entry name" value="FAA_hydrolase"/>
    <property type="match status" value="1"/>
</dbReference>
<evidence type="ECO:0000313" key="4">
    <source>
        <dbReference type="EMBL" id="CAD9691730.1"/>
    </source>
</evidence>
<accession>A0A7S2S7B8</accession>
<name>A0A7S2S7B8_9STRA</name>
<dbReference type="PANTHER" id="PTHR30143:SF0">
    <property type="entry name" value="2-KETO-4-PENTENOATE HYDRATASE"/>
    <property type="match status" value="1"/>
</dbReference>
<dbReference type="InterPro" id="IPR050772">
    <property type="entry name" value="Hydratase-Decarb/MhpD_sf"/>
</dbReference>
<gene>
    <name evidence="4" type="ORF">QSP1433_LOCUS11095</name>
</gene>